<dbReference type="EMBL" id="SZYD01000293">
    <property type="protein sequence ID" value="KAD1963341.1"/>
    <property type="molecule type" value="Genomic_DNA"/>
</dbReference>
<dbReference type="Proteomes" id="UP000326396">
    <property type="component" value="Unassembled WGS sequence"/>
</dbReference>
<dbReference type="AlphaFoldDB" id="A0A5N6LIV1"/>
<evidence type="ECO:0000259" key="1">
    <source>
        <dbReference type="Pfam" id="PF04937"/>
    </source>
</evidence>
<protein>
    <recommendedName>
        <fullName evidence="1">DUF659 domain-containing protein</fullName>
    </recommendedName>
</protein>
<dbReference type="OrthoDB" id="2442898at2759"/>
<proteinExistence type="predicted"/>
<evidence type="ECO:0000313" key="2">
    <source>
        <dbReference type="EMBL" id="KAD1963341.1"/>
    </source>
</evidence>
<dbReference type="Pfam" id="PF04937">
    <property type="entry name" value="DUF659"/>
    <property type="match status" value="1"/>
</dbReference>
<comment type="caution">
    <text evidence="2">The sequence shown here is derived from an EMBL/GenBank/DDBJ whole genome shotgun (WGS) entry which is preliminary data.</text>
</comment>
<accession>A0A5N6LIV1</accession>
<organism evidence="2 3">
    <name type="scientific">Mikania micrantha</name>
    <name type="common">bitter vine</name>
    <dbReference type="NCBI Taxonomy" id="192012"/>
    <lineage>
        <taxon>Eukaryota</taxon>
        <taxon>Viridiplantae</taxon>
        <taxon>Streptophyta</taxon>
        <taxon>Embryophyta</taxon>
        <taxon>Tracheophyta</taxon>
        <taxon>Spermatophyta</taxon>
        <taxon>Magnoliopsida</taxon>
        <taxon>eudicotyledons</taxon>
        <taxon>Gunneridae</taxon>
        <taxon>Pentapetalae</taxon>
        <taxon>asterids</taxon>
        <taxon>campanulids</taxon>
        <taxon>Asterales</taxon>
        <taxon>Asteraceae</taxon>
        <taxon>Asteroideae</taxon>
        <taxon>Heliantheae alliance</taxon>
        <taxon>Eupatorieae</taxon>
        <taxon>Mikania</taxon>
    </lineage>
</organism>
<evidence type="ECO:0000313" key="3">
    <source>
        <dbReference type="Proteomes" id="UP000326396"/>
    </source>
</evidence>
<dbReference type="InterPro" id="IPR007021">
    <property type="entry name" value="DUF659"/>
</dbReference>
<keyword evidence="3" id="KW-1185">Reference proteome</keyword>
<dbReference type="PANTHER" id="PTHR32166">
    <property type="entry name" value="OSJNBA0013A04.12 PROTEIN"/>
    <property type="match status" value="1"/>
</dbReference>
<dbReference type="PANTHER" id="PTHR32166:SF74">
    <property type="entry name" value="OS05G0256350 PROTEIN"/>
    <property type="match status" value="1"/>
</dbReference>
<feature type="domain" description="DUF659" evidence="1">
    <location>
        <begin position="92"/>
        <end position="192"/>
    </location>
</feature>
<reference evidence="2 3" key="1">
    <citation type="submission" date="2019-05" db="EMBL/GenBank/DDBJ databases">
        <title>Mikania micrantha, genome provides insights into the molecular mechanism of rapid growth.</title>
        <authorList>
            <person name="Liu B."/>
        </authorList>
    </citation>
    <scope>NUCLEOTIDE SEQUENCE [LARGE SCALE GENOMIC DNA]</scope>
    <source>
        <strain evidence="2">NLD-2019</strain>
        <tissue evidence="2">Leaf</tissue>
    </source>
</reference>
<sequence>MAFVNWILNKVGLETMEMTRMSPIDLFVSKGKGKVVQSNINDACDKELRRRAIQTIVAFFYQAGIAFNVAKLDSFKEMVASIRNYGPYLKPPSYNELKVPLLKNEIDNIDKWVGDQKMEWSKSGCSIMSDGWTHRKQRTLINFLVNSSKGTVFMESIDASSYTKTGEKLFELLDKSVKQIGEANVVQIITEWKQLQFSK</sequence>
<gene>
    <name evidence="2" type="ORF">E3N88_42097</name>
</gene>
<name>A0A5N6LIV1_9ASTR</name>